<sequence length="376" mass="42083">MLKLEVKEDSVISPMSKWPKDIGQKDKSGKELPKSENITIPAINQNMKQNTENTHELGTLMQQDNSTPQLGGEKTPQQDNKIPSRISRRKGKVPPRKKLKTDIPEESSDDDSECGRLAIHLKEDMNHKESTIIKQEPMIQDERCYGIMPTSSLTNGPNYRSVQSEKTYTNELPDKEYSVETNQPQTTRLQTTYPLQNGLITPNLVPVNPAILQDGRQVLIAALPGNVSGIAAAGSIPYISSVPQVEGGNPLNLIAATAALASRVHVVDSPQSADDSISNEDIDENSCLSKKERAEKQPVPDEQKDHRYFERRRRNNAAAKRSRDARRLREEEMSLRISQLEHENSFLRSQLAAMREKAESLRKNLVVDDDVNSTTT</sequence>
<feature type="region of interest" description="Disordered" evidence="7">
    <location>
        <begin position="1"/>
        <end position="112"/>
    </location>
</feature>
<feature type="compositionally biased region" description="Basic and acidic residues" evidence="7">
    <location>
        <begin position="289"/>
        <end position="308"/>
    </location>
</feature>
<evidence type="ECO:0000256" key="5">
    <source>
        <dbReference type="ARBA" id="ARBA00023242"/>
    </source>
</evidence>
<evidence type="ECO:0000313" key="10">
    <source>
        <dbReference type="RefSeq" id="XP_002733842.1"/>
    </source>
</evidence>
<dbReference type="GeneID" id="100377224"/>
<evidence type="ECO:0000259" key="8">
    <source>
        <dbReference type="PROSITE" id="PS50217"/>
    </source>
</evidence>
<dbReference type="PROSITE" id="PS50217">
    <property type="entry name" value="BZIP"/>
    <property type="match status" value="1"/>
</dbReference>
<feature type="compositionally biased region" description="Polar residues" evidence="7">
    <location>
        <begin position="36"/>
        <end position="52"/>
    </location>
</feature>
<dbReference type="CDD" id="cd14695">
    <property type="entry name" value="bZIP_HLF"/>
    <property type="match status" value="1"/>
</dbReference>
<feature type="compositionally biased region" description="Basic residues" evidence="7">
    <location>
        <begin position="86"/>
        <end position="99"/>
    </location>
</feature>
<comment type="subcellular location">
    <subcellularLocation>
        <location evidence="1">Nucleus</location>
    </subcellularLocation>
</comment>
<keyword evidence="4" id="KW-0804">Transcription</keyword>
<dbReference type="RefSeq" id="XP_002733842.1">
    <property type="nucleotide sequence ID" value="XM_002733796.2"/>
</dbReference>
<dbReference type="SUPFAM" id="SSF57959">
    <property type="entry name" value="Leucine zipper domain"/>
    <property type="match status" value="1"/>
</dbReference>
<keyword evidence="2" id="KW-0805">Transcription regulation</keyword>
<evidence type="ECO:0000256" key="3">
    <source>
        <dbReference type="ARBA" id="ARBA00023125"/>
    </source>
</evidence>
<dbReference type="PANTHER" id="PTHR11988">
    <property type="entry name" value="THYROTROPH EMBRYONIC FACTOR RELATED"/>
    <property type="match status" value="1"/>
</dbReference>
<keyword evidence="5" id="KW-0539">Nucleus</keyword>
<dbReference type="Pfam" id="PF07716">
    <property type="entry name" value="bZIP_2"/>
    <property type="match status" value="1"/>
</dbReference>
<dbReference type="InterPro" id="IPR040223">
    <property type="entry name" value="PAR_bZIP"/>
</dbReference>
<evidence type="ECO:0000256" key="7">
    <source>
        <dbReference type="SAM" id="MobiDB-lite"/>
    </source>
</evidence>
<feature type="compositionally biased region" description="Polar residues" evidence="7">
    <location>
        <begin position="60"/>
        <end position="81"/>
    </location>
</feature>
<proteinExistence type="predicted"/>
<keyword evidence="6" id="KW-0175">Coiled coil</keyword>
<evidence type="ECO:0000256" key="2">
    <source>
        <dbReference type="ARBA" id="ARBA00023015"/>
    </source>
</evidence>
<feature type="compositionally biased region" description="Basic and acidic residues" evidence="7">
    <location>
        <begin position="1"/>
        <end position="10"/>
    </location>
</feature>
<gene>
    <name evidence="10" type="primary">LOC100377224</name>
</gene>
<evidence type="ECO:0000313" key="9">
    <source>
        <dbReference type="Proteomes" id="UP000694865"/>
    </source>
</evidence>
<name>A0ABM0GNH2_SACKO</name>
<dbReference type="Gene3D" id="1.20.5.170">
    <property type="match status" value="1"/>
</dbReference>
<evidence type="ECO:0000256" key="1">
    <source>
        <dbReference type="ARBA" id="ARBA00004123"/>
    </source>
</evidence>
<keyword evidence="3" id="KW-0238">DNA-binding</keyword>
<organism evidence="9 10">
    <name type="scientific">Saccoglossus kowalevskii</name>
    <name type="common">Acorn worm</name>
    <dbReference type="NCBI Taxonomy" id="10224"/>
    <lineage>
        <taxon>Eukaryota</taxon>
        <taxon>Metazoa</taxon>
        <taxon>Hemichordata</taxon>
        <taxon>Enteropneusta</taxon>
        <taxon>Harrimaniidae</taxon>
        <taxon>Saccoglossus</taxon>
    </lineage>
</organism>
<dbReference type="InterPro" id="IPR004827">
    <property type="entry name" value="bZIP"/>
</dbReference>
<feature type="region of interest" description="Disordered" evidence="7">
    <location>
        <begin position="269"/>
        <end position="328"/>
    </location>
</feature>
<feature type="domain" description="BZIP" evidence="8">
    <location>
        <begin position="305"/>
        <end position="365"/>
    </location>
</feature>
<evidence type="ECO:0000256" key="6">
    <source>
        <dbReference type="SAM" id="Coils"/>
    </source>
</evidence>
<feature type="coiled-coil region" evidence="6">
    <location>
        <begin position="337"/>
        <end position="364"/>
    </location>
</feature>
<dbReference type="Proteomes" id="UP000694865">
    <property type="component" value="Unplaced"/>
</dbReference>
<keyword evidence="9" id="KW-1185">Reference proteome</keyword>
<evidence type="ECO:0000256" key="4">
    <source>
        <dbReference type="ARBA" id="ARBA00023163"/>
    </source>
</evidence>
<reference evidence="10" key="1">
    <citation type="submission" date="2025-08" db="UniProtKB">
        <authorList>
            <consortium name="RefSeq"/>
        </authorList>
    </citation>
    <scope>IDENTIFICATION</scope>
    <source>
        <tissue evidence="10">Testes</tissue>
    </source>
</reference>
<dbReference type="SMART" id="SM00338">
    <property type="entry name" value="BRLZ"/>
    <property type="match status" value="1"/>
</dbReference>
<dbReference type="InterPro" id="IPR046347">
    <property type="entry name" value="bZIP_sf"/>
</dbReference>
<accession>A0ABM0GNH2</accession>
<protein>
    <submittedName>
        <fullName evidence="10">Uncharacterized protein LOC100377224</fullName>
    </submittedName>
</protein>
<feature type="compositionally biased region" description="Basic and acidic residues" evidence="7">
    <location>
        <begin position="18"/>
        <end position="34"/>
    </location>
</feature>
<dbReference type="PANTHER" id="PTHR11988:SF55">
    <property type="entry name" value="BZIP DOMAIN-CONTAINING PROTEIN"/>
    <property type="match status" value="1"/>
</dbReference>